<protein>
    <submittedName>
        <fullName evidence="4">Enoyl-CoA hydratase-related protein</fullName>
    </submittedName>
</protein>
<evidence type="ECO:0000313" key="4">
    <source>
        <dbReference type="EMBL" id="XCG62023.1"/>
    </source>
</evidence>
<dbReference type="InterPro" id="IPR001753">
    <property type="entry name" value="Enoyl-CoA_hydra/iso"/>
</dbReference>
<dbReference type="InterPro" id="IPR029045">
    <property type="entry name" value="ClpP/crotonase-like_dom_sf"/>
</dbReference>
<feature type="compositionally biased region" description="Polar residues" evidence="3">
    <location>
        <begin position="1"/>
        <end position="13"/>
    </location>
</feature>
<accession>A0AAU8DJ91</accession>
<gene>
    <name evidence="4" type="ORF">ABLG96_12085</name>
</gene>
<feature type="region of interest" description="Disordered" evidence="3">
    <location>
        <begin position="1"/>
        <end position="22"/>
    </location>
</feature>
<sequence length="293" mass="30254">MSELPDTSATTESPSEDRAEPLPTAGAEAAALTVVDGTGEDVGVRTITLQRPRSFNAFSAELKRALLVAVQQTAADDAVRAVVLTGSGRAFSAGQDLKEHLTLMADDPAAAATTVAAFYNPLIRLITSMPKPVIAAVNGVAAGAGAGLAYACDLRIAARSAVFRTSFAQVGLSADSGLSVTLPALVGAGRARRLMLLDEPLDAATALEWGAVDLLVEDDALITASADMARRLAAGPTAAYGFIKRSLQVGGSGDLQAALAFEDEAQRVCFASADHREALTAFVEKRPPQFSGR</sequence>
<name>A0AAU8DJ91_9ACTN</name>
<proteinExistence type="inferred from homology"/>
<dbReference type="InterPro" id="IPR014748">
    <property type="entry name" value="Enoyl-CoA_hydra_C"/>
</dbReference>
<reference evidence="4" key="1">
    <citation type="submission" date="2024-05" db="EMBL/GenBank/DDBJ databases">
        <authorList>
            <person name="Cai S.Y."/>
            <person name="Jin L.M."/>
            <person name="Li H.R."/>
        </authorList>
    </citation>
    <scope>NUCLEOTIDE SEQUENCE</scope>
    <source>
        <strain evidence="4">A5-74</strain>
    </source>
</reference>
<dbReference type="AlphaFoldDB" id="A0AAU8DJ91"/>
<keyword evidence="2" id="KW-0456">Lyase</keyword>
<dbReference type="RefSeq" id="WP_353647638.1">
    <property type="nucleotide sequence ID" value="NZ_CP159218.1"/>
</dbReference>
<dbReference type="GO" id="GO:0016836">
    <property type="term" value="F:hydro-lyase activity"/>
    <property type="evidence" value="ECO:0007669"/>
    <property type="project" value="UniProtKB-ARBA"/>
</dbReference>
<dbReference type="PANTHER" id="PTHR43459:SF1">
    <property type="entry name" value="EG:BACN32G11.4 PROTEIN"/>
    <property type="match status" value="1"/>
</dbReference>
<dbReference type="Gene3D" id="1.10.12.10">
    <property type="entry name" value="Lyase 2-enoyl-coa Hydratase, Chain A, domain 2"/>
    <property type="match status" value="1"/>
</dbReference>
<dbReference type="CDD" id="cd06558">
    <property type="entry name" value="crotonase-like"/>
    <property type="match status" value="1"/>
</dbReference>
<evidence type="ECO:0000256" key="3">
    <source>
        <dbReference type="SAM" id="MobiDB-lite"/>
    </source>
</evidence>
<dbReference type="PANTHER" id="PTHR43459">
    <property type="entry name" value="ENOYL-COA HYDRATASE"/>
    <property type="match status" value="1"/>
</dbReference>
<dbReference type="SUPFAM" id="SSF52096">
    <property type="entry name" value="ClpP/crotonase"/>
    <property type="match status" value="1"/>
</dbReference>
<dbReference type="FunFam" id="1.10.12.10:FF:000001">
    <property type="entry name" value="Probable enoyl-CoA hydratase, mitochondrial"/>
    <property type="match status" value="1"/>
</dbReference>
<dbReference type="Pfam" id="PF00378">
    <property type="entry name" value="ECH_1"/>
    <property type="match status" value="1"/>
</dbReference>
<dbReference type="EMBL" id="CP159218">
    <property type="protein sequence ID" value="XCG62023.1"/>
    <property type="molecule type" value="Genomic_DNA"/>
</dbReference>
<evidence type="ECO:0000256" key="2">
    <source>
        <dbReference type="ARBA" id="ARBA00023239"/>
    </source>
</evidence>
<dbReference type="Gene3D" id="3.90.226.10">
    <property type="entry name" value="2-enoyl-CoA Hydratase, Chain A, domain 1"/>
    <property type="match status" value="1"/>
</dbReference>
<organism evidence="4">
    <name type="scientific">Nakamurella sp. A5-74</name>
    <dbReference type="NCBI Taxonomy" id="3158264"/>
    <lineage>
        <taxon>Bacteria</taxon>
        <taxon>Bacillati</taxon>
        <taxon>Actinomycetota</taxon>
        <taxon>Actinomycetes</taxon>
        <taxon>Nakamurellales</taxon>
        <taxon>Nakamurellaceae</taxon>
        <taxon>Nakamurella</taxon>
    </lineage>
</organism>
<comment type="similarity">
    <text evidence="1">Belongs to the enoyl-CoA hydratase/isomerase family.</text>
</comment>
<evidence type="ECO:0000256" key="1">
    <source>
        <dbReference type="ARBA" id="ARBA00005254"/>
    </source>
</evidence>